<name>A0A6M8UBC1_9GAMM</name>
<reference evidence="1 2" key="1">
    <citation type="submission" date="2020-06" db="EMBL/GenBank/DDBJ databases">
        <title>Genome sequence of Paramixta manurensis strain PD-1.</title>
        <authorList>
            <person name="Lee C.W."/>
            <person name="Kim J."/>
        </authorList>
    </citation>
    <scope>NUCLEOTIDE SEQUENCE [LARGE SCALE GENOMIC DNA]</scope>
    <source>
        <strain evidence="1 2">PD-1</strain>
    </source>
</reference>
<gene>
    <name evidence="1" type="ORF">PMPD1_3095</name>
</gene>
<dbReference type="EMBL" id="CP054212">
    <property type="protein sequence ID" value="QKJ88028.1"/>
    <property type="molecule type" value="Genomic_DNA"/>
</dbReference>
<proteinExistence type="predicted"/>
<dbReference type="RefSeq" id="WP_173634925.1">
    <property type="nucleotide sequence ID" value="NZ_CP054212.1"/>
</dbReference>
<evidence type="ECO:0000313" key="1">
    <source>
        <dbReference type="EMBL" id="QKJ88028.1"/>
    </source>
</evidence>
<accession>A0A6M8UBC1</accession>
<dbReference type="Proteomes" id="UP000505325">
    <property type="component" value="Chromosome"/>
</dbReference>
<sequence>MTTKATETKQETTLNDAAKAVANPNATALKDAAVQLCTSAHIAIDDIEERLKKLEAYLKGLFEKE</sequence>
<organism evidence="1 2">
    <name type="scientific">Paramixta manurensis</name>
    <dbReference type="NCBI Taxonomy" id="2740817"/>
    <lineage>
        <taxon>Bacteria</taxon>
        <taxon>Pseudomonadati</taxon>
        <taxon>Pseudomonadota</taxon>
        <taxon>Gammaproteobacteria</taxon>
        <taxon>Enterobacterales</taxon>
        <taxon>Erwiniaceae</taxon>
        <taxon>Paramixta</taxon>
    </lineage>
</organism>
<evidence type="ECO:0000313" key="2">
    <source>
        <dbReference type="Proteomes" id="UP000505325"/>
    </source>
</evidence>
<keyword evidence="2" id="KW-1185">Reference proteome</keyword>
<dbReference type="AlphaFoldDB" id="A0A6M8UBC1"/>
<protein>
    <submittedName>
        <fullName evidence="1">Uncharacterized protein</fullName>
    </submittedName>
</protein>
<dbReference type="KEGG" id="pmak:PMPD1_3095"/>